<evidence type="ECO:0000313" key="3">
    <source>
        <dbReference type="EMBL" id="GKV26411.1"/>
    </source>
</evidence>
<reference evidence="3 4" key="1">
    <citation type="journal article" date="2021" name="Commun. Biol.">
        <title>The genome of Shorea leprosula (Dipterocarpaceae) highlights the ecological relevance of drought in aseasonal tropical rainforests.</title>
        <authorList>
            <person name="Ng K.K.S."/>
            <person name="Kobayashi M.J."/>
            <person name="Fawcett J.A."/>
            <person name="Hatakeyama M."/>
            <person name="Paape T."/>
            <person name="Ng C.H."/>
            <person name="Ang C.C."/>
            <person name="Tnah L.H."/>
            <person name="Lee C.T."/>
            <person name="Nishiyama T."/>
            <person name="Sese J."/>
            <person name="O'Brien M.J."/>
            <person name="Copetti D."/>
            <person name="Mohd Noor M.I."/>
            <person name="Ong R.C."/>
            <person name="Putra M."/>
            <person name="Sireger I.Z."/>
            <person name="Indrioko S."/>
            <person name="Kosugi Y."/>
            <person name="Izuno A."/>
            <person name="Isagi Y."/>
            <person name="Lee S.L."/>
            <person name="Shimizu K.K."/>
        </authorList>
    </citation>
    <scope>NUCLEOTIDE SEQUENCE [LARGE SCALE GENOMIC DNA]</scope>
    <source>
        <strain evidence="3">214</strain>
    </source>
</reference>
<dbReference type="PANTHER" id="PTHR48047">
    <property type="entry name" value="GLYCOSYLTRANSFERASE"/>
    <property type="match status" value="1"/>
</dbReference>
<keyword evidence="2" id="KW-0328">Glycosyltransferase</keyword>
<gene>
    <name evidence="3" type="ORF">SLEP1_g35724</name>
</gene>
<dbReference type="AlphaFoldDB" id="A0AAV5KPM9"/>
<organism evidence="3 4">
    <name type="scientific">Rubroshorea leprosula</name>
    <dbReference type="NCBI Taxonomy" id="152421"/>
    <lineage>
        <taxon>Eukaryota</taxon>
        <taxon>Viridiplantae</taxon>
        <taxon>Streptophyta</taxon>
        <taxon>Embryophyta</taxon>
        <taxon>Tracheophyta</taxon>
        <taxon>Spermatophyta</taxon>
        <taxon>Magnoliopsida</taxon>
        <taxon>eudicotyledons</taxon>
        <taxon>Gunneridae</taxon>
        <taxon>Pentapetalae</taxon>
        <taxon>rosids</taxon>
        <taxon>malvids</taxon>
        <taxon>Malvales</taxon>
        <taxon>Dipterocarpaceae</taxon>
        <taxon>Rubroshorea</taxon>
    </lineage>
</organism>
<evidence type="ECO:0000256" key="1">
    <source>
        <dbReference type="ARBA" id="ARBA00009995"/>
    </source>
</evidence>
<proteinExistence type="inferred from homology"/>
<dbReference type="GO" id="GO:0035251">
    <property type="term" value="F:UDP-glucosyltransferase activity"/>
    <property type="evidence" value="ECO:0007669"/>
    <property type="project" value="UniProtKB-ARBA"/>
</dbReference>
<protein>
    <submittedName>
        <fullName evidence="3">Uncharacterized protein</fullName>
    </submittedName>
</protein>
<keyword evidence="4" id="KW-1185">Reference proteome</keyword>
<evidence type="ECO:0000313" key="4">
    <source>
        <dbReference type="Proteomes" id="UP001054252"/>
    </source>
</evidence>
<name>A0AAV5KPM9_9ROSI</name>
<dbReference type="Gene3D" id="3.40.50.2000">
    <property type="entry name" value="Glycogen Phosphorylase B"/>
    <property type="match status" value="1"/>
</dbReference>
<sequence length="112" mass="12524">MLAPPSVGDFFHKNLHALDSVPSALPVNSCLKWLDSKKFQFEVVAVGLPMVTWPLESVQFCNEKLANEVVKIGVGVGVKEWVRVVGDFVKREAIENDVKEIMFGPSGREQRR</sequence>
<dbReference type="SUPFAM" id="SSF53756">
    <property type="entry name" value="UDP-Glycosyltransferase/glycogen phosphorylase"/>
    <property type="match status" value="1"/>
</dbReference>
<dbReference type="PANTHER" id="PTHR48047:SF45">
    <property type="entry name" value="SCOPOLETIN GLUCOSYLTRANSFERASE-LIKE"/>
    <property type="match status" value="1"/>
</dbReference>
<dbReference type="EMBL" id="BPVZ01000072">
    <property type="protein sequence ID" value="GKV26411.1"/>
    <property type="molecule type" value="Genomic_DNA"/>
</dbReference>
<comment type="similarity">
    <text evidence="1">Belongs to the UDP-glycosyltransferase family.</text>
</comment>
<dbReference type="Proteomes" id="UP001054252">
    <property type="component" value="Unassembled WGS sequence"/>
</dbReference>
<comment type="caution">
    <text evidence="3">The sequence shown here is derived from an EMBL/GenBank/DDBJ whole genome shotgun (WGS) entry which is preliminary data.</text>
</comment>
<accession>A0AAV5KPM9</accession>
<keyword evidence="2" id="KW-0808">Transferase</keyword>
<evidence type="ECO:0000256" key="2">
    <source>
        <dbReference type="ARBA" id="ARBA00022676"/>
    </source>
</evidence>